<dbReference type="Pfam" id="PF02771">
    <property type="entry name" value="Acyl-CoA_dh_N"/>
    <property type="match status" value="1"/>
</dbReference>
<feature type="domain" description="Acyl-CoA dehydrogenase/oxidase N-terminal" evidence="7">
    <location>
        <begin position="35"/>
        <end position="113"/>
    </location>
</feature>
<reference evidence="8 9" key="1">
    <citation type="submission" date="2018-01" db="EMBL/GenBank/DDBJ databases">
        <title>Draft genome sequence of Paucibacter aquatile CR182 isolated from freshwater of the Nakdong River.</title>
        <authorList>
            <person name="Choi A."/>
            <person name="Chung E.J."/>
        </authorList>
    </citation>
    <scope>NUCLEOTIDE SEQUENCE [LARGE SCALE GENOMIC DNA]</scope>
    <source>
        <strain evidence="8 9">CR182</strain>
    </source>
</reference>
<dbReference type="InterPro" id="IPR009075">
    <property type="entry name" value="AcylCo_DH/oxidase_C"/>
</dbReference>
<dbReference type="EMBL" id="POSP01000003">
    <property type="protein sequence ID" value="PND36861.1"/>
    <property type="molecule type" value="Genomic_DNA"/>
</dbReference>
<name>A0A2N8KTT2_9BURK</name>
<dbReference type="CDD" id="cd00567">
    <property type="entry name" value="ACAD"/>
    <property type="match status" value="1"/>
</dbReference>
<evidence type="ECO:0000259" key="7">
    <source>
        <dbReference type="Pfam" id="PF02771"/>
    </source>
</evidence>
<dbReference type="Pfam" id="PF02770">
    <property type="entry name" value="Acyl-CoA_dh_M"/>
    <property type="match status" value="1"/>
</dbReference>
<evidence type="ECO:0000259" key="6">
    <source>
        <dbReference type="Pfam" id="PF02770"/>
    </source>
</evidence>
<dbReference type="InterPro" id="IPR046373">
    <property type="entry name" value="Acyl-CoA_Oxase/DH_mid-dom_sf"/>
</dbReference>
<dbReference type="InterPro" id="IPR037069">
    <property type="entry name" value="AcylCoA_DH/ox_N_sf"/>
</dbReference>
<dbReference type="PANTHER" id="PTHR43884">
    <property type="entry name" value="ACYL-COA DEHYDROGENASE"/>
    <property type="match status" value="1"/>
</dbReference>
<dbReference type="InterPro" id="IPR036250">
    <property type="entry name" value="AcylCo_DH-like_C"/>
</dbReference>
<gene>
    <name evidence="8" type="ORF">C1O66_04455</name>
</gene>
<dbReference type="InterPro" id="IPR006091">
    <property type="entry name" value="Acyl-CoA_Oxase/DH_mid-dom"/>
</dbReference>
<sequence length="588" mass="64538">MHAESLKLAAQWEQELGDPRQSDALLCFADTLREDEAEVFPQTSLEQLRRLGLFDQLVPSRLGGQLQEPERILTLSRILSRRDLSTVIAFGQTLLGSLPIWLAGSPAQQAAHARSLRAGGLACLALTERAHGSDILSTEFRVEAEADGQHLRIQGEKWLINNGSRGASATVLACQHHADGRKELVLLRLSRPEPDADPSWHSLPKNATHGIRGADISGFALQDHRCLAADVSLPRQEPALNLVLKTLQISRILCAGFSLGATDTLLRLTLEFASQRQLYGKTVTQIPAARAKLAHSYARLLCNDLLAQACTRAIARLPAELSVLSPICKYQLPVSCEAVARELAQVLGARHYLRSQDALGMFQKMARDLQVVSLFDGSTQVNLGLLAAQLRQLQPTLLQCWQEGSSAREALLEDARALLRSEAAACDWPDSKDLRLSSQGQDRLMQAYLVWRREPGACEGAVSEEGAVASALHALDQRLQQCLSEIEQHFWVQRLPVDSCAAQQLAVDYARLWSACALALAWSFAQESSSTVAAPQLDSDLLLEGLRQTLPDLRIPACEARDQRLLEAALSCVKQRRLFSLSPLPAAW</sequence>
<protein>
    <recommendedName>
        <fullName evidence="10">Acyl-CoA dehydrogenase</fullName>
    </recommendedName>
</protein>
<dbReference type="RefSeq" id="WP_102766783.1">
    <property type="nucleotide sequence ID" value="NZ_POSP01000003.1"/>
</dbReference>
<dbReference type="PANTHER" id="PTHR43884:SF19">
    <property type="entry name" value="ACYL-COA DEHYDROGENASE FADE4-RELATED"/>
    <property type="match status" value="1"/>
</dbReference>
<evidence type="ECO:0000256" key="3">
    <source>
        <dbReference type="ARBA" id="ARBA00022630"/>
    </source>
</evidence>
<comment type="similarity">
    <text evidence="2">Belongs to the acyl-CoA dehydrogenase family.</text>
</comment>
<feature type="domain" description="Acyl-CoA oxidase/dehydrogenase middle" evidence="6">
    <location>
        <begin position="123"/>
        <end position="222"/>
    </location>
</feature>
<dbReference type="Proteomes" id="UP000235916">
    <property type="component" value="Unassembled WGS sequence"/>
</dbReference>
<evidence type="ECO:0000256" key="1">
    <source>
        <dbReference type="ARBA" id="ARBA00001974"/>
    </source>
</evidence>
<dbReference type="GO" id="GO:0003995">
    <property type="term" value="F:acyl-CoA dehydrogenase activity"/>
    <property type="evidence" value="ECO:0007669"/>
    <property type="project" value="TreeGrafter"/>
</dbReference>
<evidence type="ECO:0000313" key="8">
    <source>
        <dbReference type="EMBL" id="PND36861.1"/>
    </source>
</evidence>
<evidence type="ECO:0000256" key="2">
    <source>
        <dbReference type="ARBA" id="ARBA00009347"/>
    </source>
</evidence>
<dbReference type="Gene3D" id="1.10.540.10">
    <property type="entry name" value="Acyl-CoA dehydrogenase/oxidase, N-terminal domain"/>
    <property type="match status" value="1"/>
</dbReference>
<dbReference type="Gene3D" id="2.40.110.10">
    <property type="entry name" value="Butyryl-CoA Dehydrogenase, subunit A, domain 2"/>
    <property type="match status" value="1"/>
</dbReference>
<dbReference type="AlphaFoldDB" id="A0A2N8KTT2"/>
<evidence type="ECO:0000256" key="4">
    <source>
        <dbReference type="ARBA" id="ARBA00022827"/>
    </source>
</evidence>
<dbReference type="Pfam" id="PF00441">
    <property type="entry name" value="Acyl-CoA_dh_1"/>
    <property type="match status" value="1"/>
</dbReference>
<dbReference type="GO" id="GO:0050660">
    <property type="term" value="F:flavin adenine dinucleotide binding"/>
    <property type="evidence" value="ECO:0007669"/>
    <property type="project" value="InterPro"/>
</dbReference>
<dbReference type="SUPFAM" id="SSF56645">
    <property type="entry name" value="Acyl-CoA dehydrogenase NM domain-like"/>
    <property type="match status" value="1"/>
</dbReference>
<dbReference type="InterPro" id="IPR009100">
    <property type="entry name" value="AcylCoA_DH/oxidase_NM_dom_sf"/>
</dbReference>
<keyword evidence="3" id="KW-0285">Flavoprotein</keyword>
<feature type="domain" description="Acyl-CoA dehydrogenase/oxidase C-terminal" evidence="5">
    <location>
        <begin position="241"/>
        <end position="390"/>
    </location>
</feature>
<proteinExistence type="inferred from homology"/>
<evidence type="ECO:0008006" key="10">
    <source>
        <dbReference type="Google" id="ProtNLM"/>
    </source>
</evidence>
<comment type="cofactor">
    <cofactor evidence="1">
        <name>FAD</name>
        <dbReference type="ChEBI" id="CHEBI:57692"/>
    </cofactor>
</comment>
<comment type="caution">
    <text evidence="8">The sequence shown here is derived from an EMBL/GenBank/DDBJ whole genome shotgun (WGS) entry which is preliminary data.</text>
</comment>
<evidence type="ECO:0000313" key="9">
    <source>
        <dbReference type="Proteomes" id="UP000235916"/>
    </source>
</evidence>
<dbReference type="Gene3D" id="1.20.140.10">
    <property type="entry name" value="Butyryl-CoA Dehydrogenase, subunit A, domain 3"/>
    <property type="match status" value="1"/>
</dbReference>
<keyword evidence="9" id="KW-1185">Reference proteome</keyword>
<dbReference type="GO" id="GO:0005886">
    <property type="term" value="C:plasma membrane"/>
    <property type="evidence" value="ECO:0007669"/>
    <property type="project" value="TreeGrafter"/>
</dbReference>
<dbReference type="OrthoDB" id="3666321at2"/>
<keyword evidence="4" id="KW-0274">FAD</keyword>
<evidence type="ECO:0000259" key="5">
    <source>
        <dbReference type="Pfam" id="PF00441"/>
    </source>
</evidence>
<organism evidence="8 9">
    <name type="scientific">Kinneretia aquatilis</name>
    <dbReference type="NCBI Taxonomy" id="2070761"/>
    <lineage>
        <taxon>Bacteria</taxon>
        <taxon>Pseudomonadati</taxon>
        <taxon>Pseudomonadota</taxon>
        <taxon>Betaproteobacteria</taxon>
        <taxon>Burkholderiales</taxon>
        <taxon>Sphaerotilaceae</taxon>
        <taxon>Roseateles</taxon>
    </lineage>
</organism>
<accession>A0A2N8KTT2</accession>
<dbReference type="SUPFAM" id="SSF47203">
    <property type="entry name" value="Acyl-CoA dehydrogenase C-terminal domain-like"/>
    <property type="match status" value="1"/>
</dbReference>
<dbReference type="InterPro" id="IPR013786">
    <property type="entry name" value="AcylCoA_DH/ox_N"/>
</dbReference>